<reference evidence="9 10" key="1">
    <citation type="submission" date="2019-03" db="EMBL/GenBank/DDBJ databases">
        <title>Genomic Encyclopedia of Type Strains, Phase IV (KMG-IV): sequencing the most valuable type-strain genomes for metagenomic binning, comparative biology and taxonomic classification.</title>
        <authorList>
            <person name="Goeker M."/>
        </authorList>
    </citation>
    <scope>NUCLEOTIDE SEQUENCE [LARGE SCALE GENOMIC DNA]</scope>
    <source>
        <strain evidence="9 10">DSM 24179</strain>
    </source>
</reference>
<keyword evidence="4" id="KW-0119">Carbohydrate metabolism</keyword>
<organism evidence="9 10">
    <name type="scientific">Natronoflexus pectinivorans</name>
    <dbReference type="NCBI Taxonomy" id="682526"/>
    <lineage>
        <taxon>Bacteria</taxon>
        <taxon>Pseudomonadati</taxon>
        <taxon>Bacteroidota</taxon>
        <taxon>Bacteroidia</taxon>
        <taxon>Marinilabiliales</taxon>
        <taxon>Marinilabiliaceae</taxon>
        <taxon>Natronoflexus</taxon>
    </lineage>
</organism>
<evidence type="ECO:0000256" key="8">
    <source>
        <dbReference type="RuleBase" id="RU361187"/>
    </source>
</evidence>
<evidence type="ECO:0000256" key="6">
    <source>
        <dbReference type="PIRSR" id="PIRSR606710-1"/>
    </source>
</evidence>
<comment type="caution">
    <text evidence="9">The sequence shown here is derived from an EMBL/GenBank/DDBJ whole genome shotgun (WGS) entry which is preliminary data.</text>
</comment>
<dbReference type="PROSITE" id="PS51257">
    <property type="entry name" value="PROKAR_LIPOPROTEIN"/>
    <property type="match status" value="1"/>
</dbReference>
<dbReference type="Pfam" id="PF04616">
    <property type="entry name" value="Glyco_hydro_43"/>
    <property type="match status" value="1"/>
</dbReference>
<dbReference type="SUPFAM" id="SSF75005">
    <property type="entry name" value="Arabinanase/levansucrase/invertase"/>
    <property type="match status" value="1"/>
</dbReference>
<dbReference type="Proteomes" id="UP000295221">
    <property type="component" value="Unassembled WGS sequence"/>
</dbReference>
<feature type="site" description="Important for catalytic activity, responsible for pKa modulation of the active site Glu and correct orientation of both the proton donor and substrate" evidence="7">
    <location>
        <position position="156"/>
    </location>
</feature>
<keyword evidence="5 8" id="KW-0326">Glycosidase</keyword>
<keyword evidence="10" id="KW-1185">Reference proteome</keyword>
<dbReference type="GO" id="GO:0045493">
    <property type="term" value="P:xylan catabolic process"/>
    <property type="evidence" value="ECO:0007669"/>
    <property type="project" value="UniProtKB-KW"/>
</dbReference>
<dbReference type="AlphaFoldDB" id="A0A4R2GN60"/>
<sequence>MKRNYFYFTLSLVLLLISCHQSKQDQVVGNPLFGGYFGADPAIVEYEGKFFIYATKDPWGGDDLAVFVTEDFLSWEEASLNWPTKEACTSPTSMDANVWAPDVIQGKDGRFYMYISVGSEIWVGGSDHPLGPWENLKADNTPLIPSDFIEGIHHIDANCFIDDDGKIYLYWGSGWDWVNGRCLVVRLDDDMKTFLEEPQDVTPPNFFEGAFMIKRNGQYYLMYSDGMAINETYHIRYSVGDTPYGPWREGKYSPILESTPDGAVVGPGHHSVFRVHNQDYILYHRIYPQEQEYVLRQLCLDSLNYDAKGNVLPISLNSVPPFQ</sequence>
<evidence type="ECO:0000256" key="2">
    <source>
        <dbReference type="ARBA" id="ARBA00022651"/>
    </source>
</evidence>
<evidence type="ECO:0000256" key="4">
    <source>
        <dbReference type="ARBA" id="ARBA00023277"/>
    </source>
</evidence>
<dbReference type="PANTHER" id="PTHR43772:SF2">
    <property type="entry name" value="PUTATIVE (AFU_ORTHOLOGUE AFUA_2G04480)-RELATED"/>
    <property type="match status" value="1"/>
</dbReference>
<comment type="similarity">
    <text evidence="1 8">Belongs to the glycosyl hydrolase 43 family.</text>
</comment>
<gene>
    <name evidence="9" type="ORF">EV194_102308</name>
</gene>
<dbReference type="InterPro" id="IPR006710">
    <property type="entry name" value="Glyco_hydro_43"/>
</dbReference>
<evidence type="ECO:0000313" key="9">
    <source>
        <dbReference type="EMBL" id="TCO09879.1"/>
    </source>
</evidence>
<dbReference type="OrthoDB" id="9763933at2"/>
<protein>
    <submittedName>
        <fullName evidence="9">Glycosyl hydrolase family 43</fullName>
    </submittedName>
</protein>
<feature type="active site" description="Proton acceptor" evidence="6">
    <location>
        <position position="40"/>
    </location>
</feature>
<dbReference type="RefSeq" id="WP_132432725.1">
    <property type="nucleotide sequence ID" value="NZ_SLWK01000002.1"/>
</dbReference>
<evidence type="ECO:0000256" key="7">
    <source>
        <dbReference type="PIRSR" id="PIRSR606710-2"/>
    </source>
</evidence>
<evidence type="ECO:0000256" key="1">
    <source>
        <dbReference type="ARBA" id="ARBA00009865"/>
    </source>
</evidence>
<dbReference type="GO" id="GO:0004553">
    <property type="term" value="F:hydrolase activity, hydrolyzing O-glycosyl compounds"/>
    <property type="evidence" value="ECO:0007669"/>
    <property type="project" value="InterPro"/>
</dbReference>
<dbReference type="InterPro" id="IPR023296">
    <property type="entry name" value="Glyco_hydro_beta-prop_sf"/>
</dbReference>
<dbReference type="InterPro" id="IPR052176">
    <property type="entry name" value="Glycosyl_Hydrlase_43_Enz"/>
</dbReference>
<keyword evidence="2" id="KW-0624">Polysaccharide degradation</keyword>
<dbReference type="PANTHER" id="PTHR43772">
    <property type="entry name" value="ENDO-1,4-BETA-XYLANASE"/>
    <property type="match status" value="1"/>
</dbReference>
<proteinExistence type="inferred from homology"/>
<evidence type="ECO:0000256" key="5">
    <source>
        <dbReference type="ARBA" id="ARBA00023295"/>
    </source>
</evidence>
<dbReference type="Gene3D" id="2.115.10.20">
    <property type="entry name" value="Glycosyl hydrolase domain, family 43"/>
    <property type="match status" value="1"/>
</dbReference>
<keyword evidence="3 8" id="KW-0378">Hydrolase</keyword>
<evidence type="ECO:0000256" key="3">
    <source>
        <dbReference type="ARBA" id="ARBA00022801"/>
    </source>
</evidence>
<evidence type="ECO:0000313" key="10">
    <source>
        <dbReference type="Proteomes" id="UP000295221"/>
    </source>
</evidence>
<dbReference type="EMBL" id="SLWK01000002">
    <property type="protein sequence ID" value="TCO09879.1"/>
    <property type="molecule type" value="Genomic_DNA"/>
</dbReference>
<name>A0A4R2GN60_9BACT</name>
<keyword evidence="2" id="KW-0858">Xylan degradation</keyword>
<feature type="active site" description="Proton donor" evidence="6">
    <location>
        <position position="208"/>
    </location>
</feature>
<accession>A0A4R2GN60</accession>
<dbReference type="CDD" id="cd18608">
    <property type="entry name" value="GH43_F5-8_typeC-like"/>
    <property type="match status" value="1"/>
</dbReference>